<organism evidence="2 3">
    <name type="scientific">Sorangium cellulosum</name>
    <name type="common">Polyangium cellulosum</name>
    <dbReference type="NCBI Taxonomy" id="56"/>
    <lineage>
        <taxon>Bacteria</taxon>
        <taxon>Pseudomonadati</taxon>
        <taxon>Myxococcota</taxon>
        <taxon>Polyangia</taxon>
        <taxon>Polyangiales</taxon>
        <taxon>Polyangiaceae</taxon>
        <taxon>Sorangium</taxon>
    </lineage>
</organism>
<reference evidence="2 3" key="1">
    <citation type="submission" date="2014-02" db="EMBL/GenBank/DDBJ databases">
        <title>The small core and large imbalanced accessory genome model reveals a collaborative survival strategy of Sorangium cellulosum strains in nature.</title>
        <authorList>
            <person name="Han K."/>
            <person name="Peng R."/>
            <person name="Blom J."/>
            <person name="Li Y.-Z."/>
        </authorList>
    </citation>
    <scope>NUCLEOTIDE SEQUENCE [LARGE SCALE GENOMIC DNA]</scope>
    <source>
        <strain evidence="2 3">So0149</strain>
    </source>
</reference>
<dbReference type="AlphaFoldDB" id="A0A150RIB2"/>
<dbReference type="PANTHER" id="PTHR10443:SF12">
    <property type="entry name" value="DIPEPTIDASE"/>
    <property type="match status" value="1"/>
</dbReference>
<dbReference type="InterPro" id="IPR008257">
    <property type="entry name" value="Pept_M19"/>
</dbReference>
<dbReference type="GO" id="GO:0006508">
    <property type="term" value="P:proteolysis"/>
    <property type="evidence" value="ECO:0007669"/>
    <property type="project" value="InterPro"/>
</dbReference>
<evidence type="ECO:0000313" key="3">
    <source>
        <dbReference type="Proteomes" id="UP000075515"/>
    </source>
</evidence>
<dbReference type="SUPFAM" id="SSF51556">
    <property type="entry name" value="Metallo-dependent hydrolases"/>
    <property type="match status" value="1"/>
</dbReference>
<dbReference type="Proteomes" id="UP000075515">
    <property type="component" value="Unassembled WGS sequence"/>
</dbReference>
<sequence>MAPGWLHGSHAGPLHDCDGGRPLPPSDHARVRQDLSSLLDLCPDAASVDMSSVPLLNALFWLSGAVVSELLGQTQGTDGDTGLHLGRRRLGSGWPRWDTIAHQQSWEGWVRDAHDRGLNLVVVSAVSNDFLCSLLPARNLKRPCDEMADVELQIQMVHRFAAERPDWVEVALSPEDARRIIGAGKLAVVLAVETSNLFGRRDALSELDRFHAMGVRSLQPVHQLDNRFGGAALHNPVFQFAQFAKNCHVDLDCGATTETFTLGFDVDSSCRNTRGLTDHGRQLLQAMMDKGMLIDLAHLSERGVRDAYALAQRNAYYPLYISHGHIREVMNPELADDEKTTPAWASQVIRRTGGMFGLRTAHDQTRTYTRSGVENNCQGSSRSFAQAYELGRQGLKVPMAFGTDLNGFVQQTRPRFGSSGACSAAPAAVALTQAFDQQTSGPGLVGTDFDEKGLAHIGLLPDLLTDLDHLGVNTAALRNSAETFIRMWERAVGPRAGMADAADDIDTTGIVDAALRP</sequence>
<dbReference type="PANTHER" id="PTHR10443">
    <property type="entry name" value="MICROSOMAL DIPEPTIDASE"/>
    <property type="match status" value="1"/>
</dbReference>
<gene>
    <name evidence="2" type="ORF">BE18_22135</name>
</gene>
<protein>
    <submittedName>
        <fullName evidence="2">Peptidase M19</fullName>
    </submittedName>
</protein>
<comment type="caution">
    <text evidence="2">The sequence shown here is derived from an EMBL/GenBank/DDBJ whole genome shotgun (WGS) entry which is preliminary data.</text>
</comment>
<evidence type="ECO:0000313" key="2">
    <source>
        <dbReference type="EMBL" id="KYF79883.1"/>
    </source>
</evidence>
<accession>A0A150RIB2</accession>
<feature type="region of interest" description="Disordered" evidence="1">
    <location>
        <begin position="1"/>
        <end position="28"/>
    </location>
</feature>
<dbReference type="InterPro" id="IPR032466">
    <property type="entry name" value="Metal_Hydrolase"/>
</dbReference>
<dbReference type="Gene3D" id="3.20.20.140">
    <property type="entry name" value="Metal-dependent hydrolases"/>
    <property type="match status" value="1"/>
</dbReference>
<dbReference type="PROSITE" id="PS51365">
    <property type="entry name" value="RENAL_DIPEPTIDASE_2"/>
    <property type="match status" value="1"/>
</dbReference>
<evidence type="ECO:0000256" key="1">
    <source>
        <dbReference type="SAM" id="MobiDB-lite"/>
    </source>
</evidence>
<dbReference type="Pfam" id="PF01244">
    <property type="entry name" value="Peptidase_M19"/>
    <property type="match status" value="1"/>
</dbReference>
<dbReference type="EMBL" id="JEMC01003615">
    <property type="protein sequence ID" value="KYF79883.1"/>
    <property type="molecule type" value="Genomic_DNA"/>
</dbReference>
<proteinExistence type="predicted"/>
<dbReference type="GO" id="GO:0070573">
    <property type="term" value="F:metallodipeptidase activity"/>
    <property type="evidence" value="ECO:0007669"/>
    <property type="project" value="InterPro"/>
</dbReference>
<name>A0A150RIB2_SORCE</name>